<evidence type="ECO:0000256" key="1">
    <source>
        <dbReference type="ARBA" id="ARBA00006484"/>
    </source>
</evidence>
<dbReference type="InterPro" id="IPR002347">
    <property type="entry name" value="SDR_fam"/>
</dbReference>
<dbReference type="GO" id="GO:0016020">
    <property type="term" value="C:membrane"/>
    <property type="evidence" value="ECO:0007669"/>
    <property type="project" value="TreeGrafter"/>
</dbReference>
<keyword evidence="2" id="KW-0560">Oxidoreductase</keyword>
<name>A0A2U9T4P4_9GAMM</name>
<dbReference type="KEGG" id="lmb:C9I47_1792"/>
<protein>
    <submittedName>
        <fullName evidence="3">Short-chain alcohol dehydrogenase</fullName>
    </submittedName>
</protein>
<organism evidence="3 4">
    <name type="scientific">Marilutibacter maris</name>
    <dbReference type="NCBI Taxonomy" id="1605891"/>
    <lineage>
        <taxon>Bacteria</taxon>
        <taxon>Pseudomonadati</taxon>
        <taxon>Pseudomonadota</taxon>
        <taxon>Gammaproteobacteria</taxon>
        <taxon>Lysobacterales</taxon>
        <taxon>Lysobacteraceae</taxon>
        <taxon>Marilutibacter</taxon>
    </lineage>
</organism>
<sequence length="118" mass="12271">MSTPSIPQSPLHQDPVHGKVVAITGASSGIGEATALHLAAHGARLLLGARRRERLDALVARIREQGGEAVAQTVDVTRHDQVEAFVGAAVAHFGRLDVMVGNAGVMPLSPLDAGRVDE</sequence>
<dbReference type="Pfam" id="PF00106">
    <property type="entry name" value="adh_short"/>
    <property type="match status" value="1"/>
</dbReference>
<dbReference type="SUPFAM" id="SSF51735">
    <property type="entry name" value="NAD(P)-binding Rossmann-fold domains"/>
    <property type="match status" value="1"/>
</dbReference>
<dbReference type="PANTHER" id="PTHR44196">
    <property type="entry name" value="DEHYDROGENASE/REDUCTASE SDR FAMILY MEMBER 7B"/>
    <property type="match status" value="1"/>
</dbReference>
<dbReference type="EMBL" id="CP029843">
    <property type="protein sequence ID" value="AWV07481.1"/>
    <property type="molecule type" value="Genomic_DNA"/>
</dbReference>
<evidence type="ECO:0000313" key="3">
    <source>
        <dbReference type="EMBL" id="AWV07481.1"/>
    </source>
</evidence>
<keyword evidence="4" id="KW-1185">Reference proteome</keyword>
<dbReference type="Gene3D" id="3.40.50.720">
    <property type="entry name" value="NAD(P)-binding Rossmann-like Domain"/>
    <property type="match status" value="1"/>
</dbReference>
<dbReference type="AlphaFoldDB" id="A0A2U9T4P4"/>
<dbReference type="InterPro" id="IPR036291">
    <property type="entry name" value="NAD(P)-bd_dom_sf"/>
</dbReference>
<reference evidence="3 4" key="1">
    <citation type="submission" date="2018-05" db="EMBL/GenBank/DDBJ databases">
        <title>The complete genome of Lysobacter maris HZ9B, a marine bacterium antagonistic against terrestrial plant pathogens.</title>
        <authorList>
            <person name="Zhang X.-Q."/>
        </authorList>
    </citation>
    <scope>NUCLEOTIDE SEQUENCE [LARGE SCALE GENOMIC DNA]</scope>
    <source>
        <strain evidence="3 4">HZ9B</strain>
    </source>
</reference>
<dbReference type="PANTHER" id="PTHR44196:SF1">
    <property type="entry name" value="DEHYDROGENASE_REDUCTASE SDR FAMILY MEMBER 7B"/>
    <property type="match status" value="1"/>
</dbReference>
<evidence type="ECO:0000313" key="4">
    <source>
        <dbReference type="Proteomes" id="UP000249447"/>
    </source>
</evidence>
<comment type="similarity">
    <text evidence="1">Belongs to the short-chain dehydrogenases/reductases (SDR) family.</text>
</comment>
<dbReference type="PRINTS" id="PR00081">
    <property type="entry name" value="GDHRDH"/>
</dbReference>
<proteinExistence type="inferred from homology"/>
<gene>
    <name evidence="3" type="ORF">C9I47_1792</name>
</gene>
<accession>A0A2U9T4P4</accession>
<dbReference type="Proteomes" id="UP000249447">
    <property type="component" value="Chromosome"/>
</dbReference>
<dbReference type="GO" id="GO:0016491">
    <property type="term" value="F:oxidoreductase activity"/>
    <property type="evidence" value="ECO:0007669"/>
    <property type="project" value="UniProtKB-KW"/>
</dbReference>
<evidence type="ECO:0000256" key="2">
    <source>
        <dbReference type="ARBA" id="ARBA00023002"/>
    </source>
</evidence>